<organism evidence="1 2">
    <name type="scientific">Bradyrhizobium guangzhouense</name>
    <dbReference type="NCBI Taxonomy" id="1325095"/>
    <lineage>
        <taxon>Bacteria</taxon>
        <taxon>Pseudomonadati</taxon>
        <taxon>Pseudomonadota</taxon>
        <taxon>Alphaproteobacteria</taxon>
        <taxon>Hyphomicrobiales</taxon>
        <taxon>Nitrobacteraceae</taxon>
        <taxon>Bradyrhizobium</taxon>
    </lineage>
</organism>
<comment type="caution">
    <text evidence="1">The sequence shown here is derived from an EMBL/GenBank/DDBJ whole genome shotgun (WGS) entry which is preliminary data.</text>
</comment>
<feature type="non-terminal residue" evidence="1">
    <location>
        <position position="1"/>
    </location>
</feature>
<accession>A0ABY0E3P0</accession>
<reference evidence="1 2" key="1">
    <citation type="submission" date="2018-10" db="EMBL/GenBank/DDBJ databases">
        <title>Bradyrhizobium sp. nov., effective nodules isolated from peanut in China.</title>
        <authorList>
            <person name="Li Y."/>
        </authorList>
    </citation>
    <scope>NUCLEOTIDE SEQUENCE [LARGE SCALE GENOMIC DNA]</scope>
    <source>
        <strain evidence="1 2">CCBAU 53426</strain>
    </source>
</reference>
<evidence type="ECO:0000313" key="2">
    <source>
        <dbReference type="Proteomes" id="UP000290401"/>
    </source>
</evidence>
<keyword evidence="2" id="KW-1185">Reference proteome</keyword>
<name>A0ABY0E3P0_9BRAD</name>
<evidence type="ECO:0000313" key="1">
    <source>
        <dbReference type="EMBL" id="RXH09364.1"/>
    </source>
</evidence>
<proteinExistence type="predicted"/>
<sequence length="160" mass="17694">AVKPLRREGRMFRLHLYAAVQPLLLGIAQWNPGASLAPGLPCALFQMRVRTMQSSGEMRREDDHLCLMLEKGLVPGRSAASPATRSIVRCDALQSRAHASASFAASWVPALRSSVRTLLRVRDRNGPLHPRNDESVDASSPSRHFCMPIRSCNITVIQQN</sequence>
<dbReference type="EMBL" id="RDQZ01000025">
    <property type="protein sequence ID" value="RXH09364.1"/>
    <property type="molecule type" value="Genomic_DNA"/>
</dbReference>
<protein>
    <submittedName>
        <fullName evidence="1">Uncharacterized protein</fullName>
    </submittedName>
</protein>
<dbReference type="Proteomes" id="UP000290401">
    <property type="component" value="Unassembled WGS sequence"/>
</dbReference>
<gene>
    <name evidence="1" type="ORF">EAS56_25650</name>
</gene>